<reference evidence="3 4" key="1">
    <citation type="journal article" date="2016" name="Nat. Commun.">
        <title>Thousands of microbial genomes shed light on interconnected biogeochemical processes in an aquifer system.</title>
        <authorList>
            <person name="Anantharaman K."/>
            <person name="Brown C.T."/>
            <person name="Hug L.A."/>
            <person name="Sharon I."/>
            <person name="Castelle C.J."/>
            <person name="Probst A.J."/>
            <person name="Thomas B.C."/>
            <person name="Singh A."/>
            <person name="Wilkins M.J."/>
            <person name="Karaoz U."/>
            <person name="Brodie E.L."/>
            <person name="Williams K.H."/>
            <person name="Hubbard S.S."/>
            <person name="Banfield J.F."/>
        </authorList>
    </citation>
    <scope>NUCLEOTIDE SEQUENCE [LARGE SCALE GENOMIC DNA]</scope>
</reference>
<protein>
    <recommendedName>
        <fullName evidence="2">Ribosome-binding factor A</fullName>
    </recommendedName>
</protein>
<comment type="function">
    <text evidence="2">One of several proteins that assist in the late maturation steps of the functional core of the 30S ribosomal subunit. Associates with free 30S ribosomal subunits (but not with 30S subunits that are part of 70S ribosomes or polysomes). Required for efficient processing of 16S rRNA. May interact with the 5'-terminal helix region of 16S rRNA.</text>
</comment>
<accession>A0A1G2CQ92</accession>
<keyword evidence="1 2" id="KW-0690">Ribosome biogenesis</keyword>
<dbReference type="GO" id="GO:0043024">
    <property type="term" value="F:ribosomal small subunit binding"/>
    <property type="evidence" value="ECO:0007669"/>
    <property type="project" value="TreeGrafter"/>
</dbReference>
<comment type="caution">
    <text evidence="3">The sequence shown here is derived from an EMBL/GenBank/DDBJ whole genome shotgun (WGS) entry which is preliminary data.</text>
</comment>
<keyword evidence="2" id="KW-0963">Cytoplasm</keyword>
<comment type="subunit">
    <text evidence="2">Monomer. Binds 30S ribosomal subunits, but not 50S ribosomal subunits or 70S ribosomes.</text>
</comment>
<name>A0A1G2CQ92_9BACT</name>
<dbReference type="GO" id="GO:0005737">
    <property type="term" value="C:cytoplasm"/>
    <property type="evidence" value="ECO:0007669"/>
    <property type="project" value="UniProtKB-SubCell"/>
</dbReference>
<dbReference type="PANTHER" id="PTHR33515">
    <property type="entry name" value="RIBOSOME-BINDING FACTOR A, CHLOROPLASTIC-RELATED"/>
    <property type="match status" value="1"/>
</dbReference>
<comment type="similarity">
    <text evidence="2">Belongs to the RbfA family.</text>
</comment>
<dbReference type="HAMAP" id="MF_00003">
    <property type="entry name" value="RbfA"/>
    <property type="match status" value="1"/>
</dbReference>
<dbReference type="Pfam" id="PF02033">
    <property type="entry name" value="RBFA"/>
    <property type="match status" value="1"/>
</dbReference>
<dbReference type="Proteomes" id="UP000177246">
    <property type="component" value="Unassembled WGS sequence"/>
</dbReference>
<dbReference type="InterPro" id="IPR015946">
    <property type="entry name" value="KH_dom-like_a/b"/>
</dbReference>
<evidence type="ECO:0000313" key="3">
    <source>
        <dbReference type="EMBL" id="OGZ03352.1"/>
    </source>
</evidence>
<evidence type="ECO:0000256" key="2">
    <source>
        <dbReference type="HAMAP-Rule" id="MF_00003"/>
    </source>
</evidence>
<dbReference type="SUPFAM" id="SSF89919">
    <property type="entry name" value="Ribosome-binding factor A, RbfA"/>
    <property type="match status" value="1"/>
</dbReference>
<dbReference type="EMBL" id="MHLF01000021">
    <property type="protein sequence ID" value="OGZ03352.1"/>
    <property type="molecule type" value="Genomic_DNA"/>
</dbReference>
<evidence type="ECO:0000313" key="4">
    <source>
        <dbReference type="Proteomes" id="UP000177246"/>
    </source>
</evidence>
<dbReference type="GO" id="GO:0030490">
    <property type="term" value="P:maturation of SSU-rRNA"/>
    <property type="evidence" value="ECO:0007669"/>
    <property type="project" value="UniProtKB-UniRule"/>
</dbReference>
<evidence type="ECO:0000256" key="1">
    <source>
        <dbReference type="ARBA" id="ARBA00022517"/>
    </source>
</evidence>
<proteinExistence type="inferred from homology"/>
<dbReference type="InterPro" id="IPR000238">
    <property type="entry name" value="RbfA"/>
</dbReference>
<organism evidence="3 4">
    <name type="scientific">Candidatus Liptonbacteria bacterium RIFOXYC1_FULL_36_8</name>
    <dbReference type="NCBI Taxonomy" id="1798655"/>
    <lineage>
        <taxon>Bacteria</taxon>
        <taxon>Candidatus Liptoniibacteriota</taxon>
    </lineage>
</organism>
<dbReference type="Gene3D" id="3.30.300.20">
    <property type="match status" value="1"/>
</dbReference>
<comment type="subcellular location">
    <subcellularLocation>
        <location evidence="2">Cytoplasm</location>
    </subcellularLocation>
</comment>
<dbReference type="InterPro" id="IPR023799">
    <property type="entry name" value="RbfA_dom_sf"/>
</dbReference>
<dbReference type="AlphaFoldDB" id="A0A1G2CQ92"/>
<sequence>MQFFRKERVESLIQKELGEMLRRDFNFESVLVTITSTEVNKKLDNAKVGISTIPSEKGAAVLKKLKSAEKNINWHLLRKINIKPMPHVSFFYDFGPENSSAVEKALIGK</sequence>
<dbReference type="PANTHER" id="PTHR33515:SF1">
    <property type="entry name" value="RIBOSOME-BINDING FACTOR A, CHLOROPLASTIC-RELATED"/>
    <property type="match status" value="1"/>
</dbReference>
<gene>
    <name evidence="2" type="primary">rbfA</name>
    <name evidence="3" type="ORF">A2430_02925</name>
</gene>